<evidence type="ECO:0000256" key="1">
    <source>
        <dbReference type="ARBA" id="ARBA00004613"/>
    </source>
</evidence>
<proteinExistence type="inferred from homology"/>
<evidence type="ECO:0000256" key="5">
    <source>
        <dbReference type="ARBA" id="ARBA00022702"/>
    </source>
</evidence>
<dbReference type="InterPro" id="IPR001415">
    <property type="entry name" value="PTH/PTH-rel"/>
</dbReference>
<dbReference type="Proteomes" id="UP000823561">
    <property type="component" value="Chromosome 10"/>
</dbReference>
<name>A0AAV6GII0_9TELE</name>
<dbReference type="GO" id="GO:0005576">
    <property type="term" value="C:extracellular region"/>
    <property type="evidence" value="ECO:0007669"/>
    <property type="project" value="UniProtKB-SubCell"/>
</dbReference>
<comment type="similarity">
    <text evidence="2">Belongs to the parathyroid hormone family.</text>
</comment>
<evidence type="ECO:0000313" key="6">
    <source>
        <dbReference type="EMBL" id="KAG5274615.1"/>
    </source>
</evidence>
<keyword evidence="3" id="KW-0964">Secreted</keyword>
<dbReference type="GO" id="GO:0030282">
    <property type="term" value="P:bone mineralization"/>
    <property type="evidence" value="ECO:0007669"/>
    <property type="project" value="InterPro"/>
</dbReference>
<comment type="caution">
    <text evidence="6">The sequence shown here is derived from an EMBL/GenBank/DDBJ whole genome shotgun (WGS) entry which is preliminary data.</text>
</comment>
<comment type="subcellular location">
    <subcellularLocation>
        <location evidence="1">Secreted</location>
    </subcellularLocation>
</comment>
<evidence type="ECO:0000256" key="4">
    <source>
        <dbReference type="ARBA" id="ARBA00022685"/>
    </source>
</evidence>
<evidence type="ECO:0000256" key="2">
    <source>
        <dbReference type="ARBA" id="ARBA00006307"/>
    </source>
</evidence>
<gene>
    <name evidence="6" type="ORF">AALO_G00138260</name>
</gene>
<dbReference type="EMBL" id="JADWDJ010000010">
    <property type="protein sequence ID" value="KAG5274615.1"/>
    <property type="molecule type" value="Genomic_DNA"/>
</dbReference>
<keyword evidence="7" id="KW-1185">Reference proteome</keyword>
<dbReference type="GO" id="GO:0005179">
    <property type="term" value="F:hormone activity"/>
    <property type="evidence" value="ECO:0007669"/>
    <property type="project" value="UniProtKB-KW"/>
</dbReference>
<dbReference type="Pfam" id="PF01279">
    <property type="entry name" value="Parathyroid"/>
    <property type="match status" value="1"/>
</dbReference>
<sequence length="152" mass="16909">MGPHTWPDEFLRGSADIYATCTLVISQEQTMLASQSQFVAILVLVVLTAVNGQDDRRRSVTEHQLLHDRGRTIQSLKRLIWLSSAIEGLHTAQSRDVVDNDNNDFSRCCSNSPHQLIAQASRDSNGHKGVMESTFSDIFRPHITAVLPGPEK</sequence>
<dbReference type="PANTHER" id="PTHR17223">
    <property type="entry name" value="PARATHYROID HORMONE-RELATED"/>
    <property type="match status" value="1"/>
</dbReference>
<organism evidence="6 7">
    <name type="scientific">Alosa alosa</name>
    <name type="common">allis shad</name>
    <dbReference type="NCBI Taxonomy" id="278164"/>
    <lineage>
        <taxon>Eukaryota</taxon>
        <taxon>Metazoa</taxon>
        <taxon>Chordata</taxon>
        <taxon>Craniata</taxon>
        <taxon>Vertebrata</taxon>
        <taxon>Euteleostomi</taxon>
        <taxon>Actinopterygii</taxon>
        <taxon>Neopterygii</taxon>
        <taxon>Teleostei</taxon>
        <taxon>Clupei</taxon>
        <taxon>Clupeiformes</taxon>
        <taxon>Clupeoidei</taxon>
        <taxon>Clupeidae</taxon>
        <taxon>Alosa</taxon>
    </lineage>
</organism>
<dbReference type="PANTHER" id="PTHR17223:SF0">
    <property type="entry name" value="PARATHYROID HORMONE-RELATED PROTEIN"/>
    <property type="match status" value="1"/>
</dbReference>
<dbReference type="InterPro" id="IPR003626">
    <property type="entry name" value="PTH-rel"/>
</dbReference>
<keyword evidence="5" id="KW-0372">Hormone</keyword>
<keyword evidence="4" id="KW-0165">Cleavage on pair of basic residues</keyword>
<dbReference type="SMART" id="SM00087">
    <property type="entry name" value="PTH"/>
    <property type="match status" value="1"/>
</dbReference>
<evidence type="ECO:0000313" key="7">
    <source>
        <dbReference type="Proteomes" id="UP000823561"/>
    </source>
</evidence>
<reference evidence="6" key="1">
    <citation type="submission" date="2020-10" db="EMBL/GenBank/DDBJ databases">
        <title>Chromosome-scale genome assembly of the Allis shad, Alosa alosa.</title>
        <authorList>
            <person name="Margot Z."/>
            <person name="Christophe K."/>
            <person name="Cabau C."/>
            <person name="Louis A."/>
            <person name="Berthelot C."/>
            <person name="Parey E."/>
            <person name="Roest Crollius H."/>
            <person name="Montfort J."/>
            <person name="Robinson-Rechavi M."/>
            <person name="Bucao C."/>
            <person name="Bouchez O."/>
            <person name="Gislard M."/>
            <person name="Lluch J."/>
            <person name="Milhes M."/>
            <person name="Lampietro C."/>
            <person name="Lopez Roques C."/>
            <person name="Donnadieu C."/>
            <person name="Braasch I."/>
            <person name="Desvignes T."/>
            <person name="Postlethwait J."/>
            <person name="Bobe J."/>
            <person name="Guiguen Y."/>
        </authorList>
    </citation>
    <scope>NUCLEOTIDE SEQUENCE</scope>
    <source>
        <strain evidence="6">M-15738</strain>
        <tissue evidence="6">Blood</tissue>
    </source>
</reference>
<evidence type="ECO:0000256" key="3">
    <source>
        <dbReference type="ARBA" id="ARBA00022525"/>
    </source>
</evidence>
<protein>
    <submittedName>
        <fullName evidence="6">Uncharacterized protein</fullName>
    </submittedName>
</protein>
<dbReference type="AlphaFoldDB" id="A0AAV6GII0"/>
<accession>A0AAV6GII0</accession>